<comment type="caution">
    <text evidence="2">The sequence shown here is derived from an EMBL/GenBank/DDBJ whole genome shotgun (WGS) entry which is preliminary data.</text>
</comment>
<dbReference type="AlphaFoldDB" id="E6QIR5"/>
<evidence type="ECO:0000256" key="1">
    <source>
        <dbReference type="SAM" id="MobiDB-lite"/>
    </source>
</evidence>
<gene>
    <name evidence="2" type="ORF">CARN6_0446</name>
</gene>
<name>E6QIR5_9ZZZZ</name>
<feature type="region of interest" description="Disordered" evidence="1">
    <location>
        <begin position="1"/>
        <end position="33"/>
    </location>
</feature>
<protein>
    <submittedName>
        <fullName evidence="2">Uncharacterized protein</fullName>
    </submittedName>
</protein>
<reference evidence="2" key="1">
    <citation type="submission" date="2009-10" db="EMBL/GenBank/DDBJ databases">
        <title>Diversity of trophic interactions inside an arsenic-rich microbial ecosystem.</title>
        <authorList>
            <person name="Bertin P.N."/>
            <person name="Heinrich-Salmeron A."/>
            <person name="Pelletier E."/>
            <person name="Goulhen-Chollet F."/>
            <person name="Arsene-Ploetze F."/>
            <person name="Gallien S."/>
            <person name="Calteau A."/>
            <person name="Vallenet D."/>
            <person name="Casiot C."/>
            <person name="Chane-Woon-Ming B."/>
            <person name="Giloteaux L."/>
            <person name="Barakat M."/>
            <person name="Bonnefoy V."/>
            <person name="Bruneel O."/>
            <person name="Chandler M."/>
            <person name="Cleiss J."/>
            <person name="Duran R."/>
            <person name="Elbaz-Poulichet F."/>
            <person name="Fonknechten N."/>
            <person name="Lauga B."/>
            <person name="Mornico D."/>
            <person name="Ortet P."/>
            <person name="Schaeffer C."/>
            <person name="Siguier P."/>
            <person name="Alexander Thil Smith A."/>
            <person name="Van Dorsselaer A."/>
            <person name="Weissenbach J."/>
            <person name="Medigue C."/>
            <person name="Le Paslier D."/>
        </authorList>
    </citation>
    <scope>NUCLEOTIDE SEQUENCE</scope>
</reference>
<proteinExistence type="predicted"/>
<organism evidence="2">
    <name type="scientific">mine drainage metagenome</name>
    <dbReference type="NCBI Taxonomy" id="410659"/>
    <lineage>
        <taxon>unclassified sequences</taxon>
        <taxon>metagenomes</taxon>
        <taxon>ecological metagenomes</taxon>
    </lineage>
</organism>
<evidence type="ECO:0000313" key="2">
    <source>
        <dbReference type="EMBL" id="CBI07131.1"/>
    </source>
</evidence>
<sequence>MNLPVAADGNTFEHPRKGPIVSPRITQDVEIDQ</sequence>
<accession>E6QIR5</accession>
<dbReference type="EMBL" id="CABQ01000066">
    <property type="protein sequence ID" value="CBI07131.1"/>
    <property type="molecule type" value="Genomic_DNA"/>
</dbReference>